<evidence type="ECO:0000256" key="2">
    <source>
        <dbReference type="ARBA" id="ARBA00001946"/>
    </source>
</evidence>
<protein>
    <recommendedName>
        <fullName evidence="6 13">Dihydropteroate synthase</fullName>
        <shortName evidence="13">DHPS</shortName>
        <ecNumber evidence="5 13">2.5.1.15</ecNumber>
    </recommendedName>
    <alternativeName>
        <fullName evidence="11 13">Dihydropteroate pyrophosphorylase</fullName>
    </alternativeName>
</protein>
<evidence type="ECO:0000256" key="1">
    <source>
        <dbReference type="ARBA" id="ARBA00000012"/>
    </source>
</evidence>
<sequence>MHKSILISDKEWQWGKRTYIMGILNVTPDSFSDGGHFYDIDSAVAQARQMVEEGADIIDVGGESTRPGFKPVSTDEEINRVVPVIQRLARELDIPISIDTYKAKTAIAAIEAGADMINDIWGFKADMNMAAVAAKYKVPICLMHNKNEAVYNNLIEDVLTELKQSIDIALNAGVDTGNIIVDPGIGFGKTWEHNLAIMRHLEEFKRLDYPILLGTSRKSFIGKVLDLPVDDRLEGTLATTVVGIVKGVDVVRVHDVRPNKRVAVMTDAMVR</sequence>
<dbReference type="PANTHER" id="PTHR20941:SF1">
    <property type="entry name" value="FOLIC ACID SYNTHESIS PROTEIN FOL1"/>
    <property type="match status" value="1"/>
</dbReference>
<dbReference type="GO" id="GO:0046872">
    <property type="term" value="F:metal ion binding"/>
    <property type="evidence" value="ECO:0007669"/>
    <property type="project" value="UniProtKB-KW"/>
</dbReference>
<evidence type="ECO:0000256" key="7">
    <source>
        <dbReference type="ARBA" id="ARBA00022679"/>
    </source>
</evidence>
<dbReference type="InterPro" id="IPR000489">
    <property type="entry name" value="Pterin-binding_dom"/>
</dbReference>
<accession>F3ZVJ6</accession>
<dbReference type="Gene3D" id="3.20.20.20">
    <property type="entry name" value="Dihydropteroate synthase-like"/>
    <property type="match status" value="1"/>
</dbReference>
<evidence type="ECO:0000256" key="11">
    <source>
        <dbReference type="ARBA" id="ARBA00030193"/>
    </source>
</evidence>
<dbReference type="SUPFAM" id="SSF51717">
    <property type="entry name" value="Dihydropteroate synthetase-like"/>
    <property type="match status" value="1"/>
</dbReference>
<dbReference type="HOGENOM" id="CLU_008023_0_2_9"/>
<comment type="similarity">
    <text evidence="4 13">Belongs to the DHPS family.</text>
</comment>
<evidence type="ECO:0000256" key="10">
    <source>
        <dbReference type="ARBA" id="ARBA00022909"/>
    </source>
</evidence>
<reference evidence="15 16" key="2">
    <citation type="journal article" date="2011" name="Stand. Genomic Sci.">
        <title>Complete genome sequence of Mahella australiensis type strain (50-1 BON).</title>
        <authorList>
            <person name="Sikorski J."/>
            <person name="Teshima H."/>
            <person name="Nolan M."/>
            <person name="Lucas S."/>
            <person name="Hammon N."/>
            <person name="Deshpande S."/>
            <person name="Cheng J.F."/>
            <person name="Pitluck S."/>
            <person name="Liolios K."/>
            <person name="Pagani I."/>
            <person name="Ivanova N."/>
            <person name="Huntemann M."/>
            <person name="Mavromatis K."/>
            <person name="Ovchinikova G."/>
            <person name="Pati A."/>
            <person name="Tapia R."/>
            <person name="Han C."/>
            <person name="Goodwin L."/>
            <person name="Chen A."/>
            <person name="Palaniappan K."/>
            <person name="Land M."/>
            <person name="Hauser L."/>
            <person name="Ngatchou-Djao O.D."/>
            <person name="Rohde M."/>
            <person name="Pukall R."/>
            <person name="Spring S."/>
            <person name="Abt B."/>
            <person name="Goker M."/>
            <person name="Detter J.C."/>
            <person name="Woyke T."/>
            <person name="Bristow J."/>
            <person name="Markowitz V."/>
            <person name="Hugenholtz P."/>
            <person name="Eisen J.A."/>
            <person name="Kyrpides N.C."/>
            <person name="Klenk H.P."/>
            <person name="Lapidus A."/>
        </authorList>
    </citation>
    <scope>NUCLEOTIDE SEQUENCE [LARGE SCALE GENOMIC DNA]</scope>
    <source>
        <strain evidence="16">DSM 15567 / CIP 107919 / 50-1 BON</strain>
    </source>
</reference>
<feature type="domain" description="Pterin-binding" evidence="14">
    <location>
        <begin position="18"/>
        <end position="264"/>
    </location>
</feature>
<dbReference type="GO" id="GO:0046656">
    <property type="term" value="P:folic acid biosynthetic process"/>
    <property type="evidence" value="ECO:0007669"/>
    <property type="project" value="UniProtKB-KW"/>
</dbReference>
<evidence type="ECO:0000256" key="9">
    <source>
        <dbReference type="ARBA" id="ARBA00022842"/>
    </source>
</evidence>
<evidence type="ECO:0000256" key="4">
    <source>
        <dbReference type="ARBA" id="ARBA00009503"/>
    </source>
</evidence>
<evidence type="ECO:0000256" key="12">
    <source>
        <dbReference type="ARBA" id="ARBA00053449"/>
    </source>
</evidence>
<dbReference type="STRING" id="697281.Mahau_1161"/>
<keyword evidence="9 13" id="KW-0460">Magnesium</keyword>
<evidence type="ECO:0000256" key="6">
    <source>
        <dbReference type="ARBA" id="ARBA00016919"/>
    </source>
</evidence>
<dbReference type="PANTHER" id="PTHR20941">
    <property type="entry name" value="FOLATE SYNTHESIS PROTEINS"/>
    <property type="match status" value="1"/>
</dbReference>
<dbReference type="RefSeq" id="WP_013780788.1">
    <property type="nucleotide sequence ID" value="NC_015520.1"/>
</dbReference>
<dbReference type="PROSITE" id="PS00793">
    <property type="entry name" value="DHPS_2"/>
    <property type="match status" value="1"/>
</dbReference>
<dbReference type="InterPro" id="IPR045031">
    <property type="entry name" value="DHP_synth-like"/>
</dbReference>
<dbReference type="PROSITE" id="PS50972">
    <property type="entry name" value="PTERIN_BINDING"/>
    <property type="match status" value="1"/>
</dbReference>
<proteinExistence type="inferred from homology"/>
<keyword evidence="16" id="KW-1185">Reference proteome</keyword>
<comment type="catalytic activity">
    <reaction evidence="1">
        <text>(7,8-dihydropterin-6-yl)methyl diphosphate + 4-aminobenzoate = 7,8-dihydropteroate + diphosphate</text>
        <dbReference type="Rhea" id="RHEA:19949"/>
        <dbReference type="ChEBI" id="CHEBI:17836"/>
        <dbReference type="ChEBI" id="CHEBI:17839"/>
        <dbReference type="ChEBI" id="CHEBI:33019"/>
        <dbReference type="ChEBI" id="CHEBI:72950"/>
        <dbReference type="EC" id="2.5.1.15"/>
    </reaction>
</comment>
<evidence type="ECO:0000256" key="3">
    <source>
        <dbReference type="ARBA" id="ARBA00004763"/>
    </source>
</evidence>
<comment type="cofactor">
    <cofactor evidence="2 13">
        <name>Mg(2+)</name>
        <dbReference type="ChEBI" id="CHEBI:18420"/>
    </cofactor>
</comment>
<dbReference type="Proteomes" id="UP000008457">
    <property type="component" value="Chromosome"/>
</dbReference>
<dbReference type="GO" id="GO:0005829">
    <property type="term" value="C:cytosol"/>
    <property type="evidence" value="ECO:0007669"/>
    <property type="project" value="TreeGrafter"/>
</dbReference>
<keyword evidence="8 13" id="KW-0479">Metal-binding</keyword>
<dbReference type="KEGG" id="mas:Mahau_1161"/>
<reference evidence="16" key="1">
    <citation type="submission" date="2010-11" db="EMBL/GenBank/DDBJ databases">
        <title>The complete genome of Mahella australiensis DSM 15567.</title>
        <authorList>
            <consortium name="US DOE Joint Genome Institute (JGI-PGF)"/>
            <person name="Lucas S."/>
            <person name="Copeland A."/>
            <person name="Lapidus A."/>
            <person name="Bruce D."/>
            <person name="Goodwin L."/>
            <person name="Pitluck S."/>
            <person name="Kyrpides N."/>
            <person name="Mavromatis K."/>
            <person name="Pagani I."/>
            <person name="Ivanova N."/>
            <person name="Teshima H."/>
            <person name="Brettin T."/>
            <person name="Detter J.C."/>
            <person name="Han C."/>
            <person name="Tapia R."/>
            <person name="Land M."/>
            <person name="Hauser L."/>
            <person name="Markowitz V."/>
            <person name="Cheng J.-F."/>
            <person name="Hugenholtz P."/>
            <person name="Woyke T."/>
            <person name="Wu D."/>
            <person name="Spring S."/>
            <person name="Pukall R."/>
            <person name="Steenblock K."/>
            <person name="Schneider S."/>
            <person name="Klenk H.-P."/>
            <person name="Eisen J.A."/>
        </authorList>
    </citation>
    <scope>NUCLEOTIDE SEQUENCE [LARGE SCALE GENOMIC DNA]</scope>
    <source>
        <strain evidence="16">DSM 15567 / CIP 107919 / 50-1 BON</strain>
    </source>
</reference>
<organism evidence="15 16">
    <name type="scientific">Mahella australiensis (strain DSM 15567 / CIP 107919 / 50-1 BON)</name>
    <dbReference type="NCBI Taxonomy" id="697281"/>
    <lineage>
        <taxon>Bacteria</taxon>
        <taxon>Bacillati</taxon>
        <taxon>Bacillota</taxon>
        <taxon>Clostridia</taxon>
        <taxon>Thermoanaerobacterales</taxon>
        <taxon>Thermoanaerobacterales Family IV. Incertae Sedis</taxon>
        <taxon>Mahella</taxon>
    </lineage>
</organism>
<dbReference type="CDD" id="cd00739">
    <property type="entry name" value="DHPS"/>
    <property type="match status" value="1"/>
</dbReference>
<comment type="pathway">
    <text evidence="3 13">Cofactor biosynthesis; tetrahydrofolate biosynthesis; 7,8-dihydrofolate from 2-amino-4-hydroxy-6-hydroxymethyl-7,8-dihydropteridine diphosphate and 4-aminobenzoate: step 1/2.</text>
</comment>
<dbReference type="PROSITE" id="PS00792">
    <property type="entry name" value="DHPS_1"/>
    <property type="match status" value="1"/>
</dbReference>
<dbReference type="GO" id="GO:0046654">
    <property type="term" value="P:tetrahydrofolate biosynthetic process"/>
    <property type="evidence" value="ECO:0007669"/>
    <property type="project" value="UniProtKB-UniPathway"/>
</dbReference>
<evidence type="ECO:0000259" key="14">
    <source>
        <dbReference type="PROSITE" id="PS50972"/>
    </source>
</evidence>
<evidence type="ECO:0000256" key="5">
    <source>
        <dbReference type="ARBA" id="ARBA00012458"/>
    </source>
</evidence>
<evidence type="ECO:0000313" key="16">
    <source>
        <dbReference type="Proteomes" id="UP000008457"/>
    </source>
</evidence>
<dbReference type="UniPathway" id="UPA00077">
    <property type="reaction ID" value="UER00156"/>
</dbReference>
<gene>
    <name evidence="15" type="ordered locus">Mahau_1161</name>
</gene>
<dbReference type="EMBL" id="CP002360">
    <property type="protein sequence ID" value="AEE96358.1"/>
    <property type="molecule type" value="Genomic_DNA"/>
</dbReference>
<evidence type="ECO:0000256" key="8">
    <source>
        <dbReference type="ARBA" id="ARBA00022723"/>
    </source>
</evidence>
<dbReference type="GO" id="GO:0004156">
    <property type="term" value="F:dihydropteroate synthase activity"/>
    <property type="evidence" value="ECO:0007669"/>
    <property type="project" value="UniProtKB-EC"/>
</dbReference>
<evidence type="ECO:0000313" key="15">
    <source>
        <dbReference type="EMBL" id="AEE96358.1"/>
    </source>
</evidence>
<dbReference type="Pfam" id="PF00809">
    <property type="entry name" value="Pterin_bind"/>
    <property type="match status" value="1"/>
</dbReference>
<dbReference type="FunFam" id="3.20.20.20:FF:000006">
    <property type="entry name" value="Dihydropteroate synthase"/>
    <property type="match status" value="1"/>
</dbReference>
<dbReference type="OrthoDB" id="9811744at2"/>
<dbReference type="InterPro" id="IPR006390">
    <property type="entry name" value="DHP_synth_dom"/>
</dbReference>
<dbReference type="AlphaFoldDB" id="F3ZVJ6"/>
<name>F3ZVJ6_MAHA5</name>
<keyword evidence="10 13" id="KW-0289">Folate biosynthesis</keyword>
<evidence type="ECO:0000256" key="13">
    <source>
        <dbReference type="RuleBase" id="RU361205"/>
    </source>
</evidence>
<dbReference type="NCBIfam" id="TIGR01496">
    <property type="entry name" value="DHPS"/>
    <property type="match status" value="1"/>
</dbReference>
<dbReference type="eggNOG" id="COG0294">
    <property type="taxonomic scope" value="Bacteria"/>
</dbReference>
<comment type="function">
    <text evidence="12 13">Catalyzes the condensation of para-aminobenzoate (pABA) with 6-hydroxymethyl-7,8-dihydropterin diphosphate (DHPt-PP) to form 7,8-dihydropteroate (H2Pte), the immediate precursor of folate derivatives.</text>
</comment>
<dbReference type="EC" id="2.5.1.15" evidence="5 13"/>
<keyword evidence="7 13" id="KW-0808">Transferase</keyword>
<dbReference type="InterPro" id="IPR011005">
    <property type="entry name" value="Dihydropteroate_synth-like_sf"/>
</dbReference>